<reference evidence="1" key="2">
    <citation type="journal article" date="2015" name="Fish Shellfish Immunol.">
        <title>Early steps in the European eel (Anguilla anguilla)-Vibrio vulnificus interaction in the gills: Role of the RtxA13 toxin.</title>
        <authorList>
            <person name="Callol A."/>
            <person name="Pajuelo D."/>
            <person name="Ebbesson L."/>
            <person name="Teles M."/>
            <person name="MacKenzie S."/>
            <person name="Amaro C."/>
        </authorList>
    </citation>
    <scope>NUCLEOTIDE SEQUENCE</scope>
</reference>
<sequence length="20" mass="2317">MILIGPDGFYVRLLDTCRSF</sequence>
<dbReference type="AlphaFoldDB" id="A0A0E9SP98"/>
<name>A0A0E9SP98_ANGAN</name>
<proteinExistence type="predicted"/>
<reference evidence="1" key="1">
    <citation type="submission" date="2014-11" db="EMBL/GenBank/DDBJ databases">
        <authorList>
            <person name="Amaro Gonzalez C."/>
        </authorList>
    </citation>
    <scope>NUCLEOTIDE SEQUENCE</scope>
</reference>
<evidence type="ECO:0000313" key="1">
    <source>
        <dbReference type="EMBL" id="JAH42313.1"/>
    </source>
</evidence>
<dbReference type="EMBL" id="GBXM01066264">
    <property type="protein sequence ID" value="JAH42313.1"/>
    <property type="molecule type" value="Transcribed_RNA"/>
</dbReference>
<organism evidence="1">
    <name type="scientific">Anguilla anguilla</name>
    <name type="common">European freshwater eel</name>
    <name type="synonym">Muraena anguilla</name>
    <dbReference type="NCBI Taxonomy" id="7936"/>
    <lineage>
        <taxon>Eukaryota</taxon>
        <taxon>Metazoa</taxon>
        <taxon>Chordata</taxon>
        <taxon>Craniata</taxon>
        <taxon>Vertebrata</taxon>
        <taxon>Euteleostomi</taxon>
        <taxon>Actinopterygii</taxon>
        <taxon>Neopterygii</taxon>
        <taxon>Teleostei</taxon>
        <taxon>Anguilliformes</taxon>
        <taxon>Anguillidae</taxon>
        <taxon>Anguilla</taxon>
    </lineage>
</organism>
<protein>
    <submittedName>
        <fullName evidence="1">Uncharacterized protein</fullName>
    </submittedName>
</protein>
<accession>A0A0E9SP98</accession>